<keyword evidence="2" id="KW-1185">Reference proteome</keyword>
<reference evidence="1 2" key="1">
    <citation type="journal article" date="2013" name="Genome Biol.">
        <title>Genome of Acanthamoeba castellanii highlights extensive lateral gene transfer and early evolution of tyrosine kinase signaling.</title>
        <authorList>
            <person name="Clarke M."/>
            <person name="Lohan A.J."/>
            <person name="Liu B."/>
            <person name="Lagkouvardos I."/>
            <person name="Roy S."/>
            <person name="Zafar N."/>
            <person name="Bertelli C."/>
            <person name="Schilde C."/>
            <person name="Kianianmomeni A."/>
            <person name="Burglin T.R."/>
            <person name="Frech C."/>
            <person name="Turcotte B."/>
            <person name="Kopec K.O."/>
            <person name="Synnott J.M."/>
            <person name="Choo C."/>
            <person name="Paponov I."/>
            <person name="Finkler A."/>
            <person name="Soon Heng Tan C."/>
            <person name="Hutchins A.P."/>
            <person name="Weinmeier T."/>
            <person name="Rattei T."/>
            <person name="Chu J.S."/>
            <person name="Gimenez G."/>
            <person name="Irimia M."/>
            <person name="Rigden D.J."/>
            <person name="Fitzpatrick D.A."/>
            <person name="Lorenzo-Morales J."/>
            <person name="Bateman A."/>
            <person name="Chiu C.H."/>
            <person name="Tang P."/>
            <person name="Hegemann P."/>
            <person name="Fromm H."/>
            <person name="Raoult D."/>
            <person name="Greub G."/>
            <person name="Miranda-Saavedra D."/>
            <person name="Chen N."/>
            <person name="Nash P."/>
            <person name="Ginger M.L."/>
            <person name="Horn M."/>
            <person name="Schaap P."/>
            <person name="Caler L."/>
            <person name="Loftus B."/>
        </authorList>
    </citation>
    <scope>NUCLEOTIDE SEQUENCE [LARGE SCALE GENOMIC DNA]</scope>
    <source>
        <strain evidence="1 2">Neff</strain>
    </source>
</reference>
<organism evidence="1 2">
    <name type="scientific">Acanthamoeba castellanii (strain ATCC 30010 / Neff)</name>
    <dbReference type="NCBI Taxonomy" id="1257118"/>
    <lineage>
        <taxon>Eukaryota</taxon>
        <taxon>Amoebozoa</taxon>
        <taxon>Discosea</taxon>
        <taxon>Longamoebia</taxon>
        <taxon>Centramoebida</taxon>
        <taxon>Acanthamoebidae</taxon>
        <taxon>Acanthamoeba</taxon>
    </lineage>
</organism>
<dbReference type="AlphaFoldDB" id="L8GF82"/>
<protein>
    <submittedName>
        <fullName evidence="1">Uncharacterized protein</fullName>
    </submittedName>
</protein>
<evidence type="ECO:0000313" key="1">
    <source>
        <dbReference type="EMBL" id="ELR11398.1"/>
    </source>
</evidence>
<evidence type="ECO:0000313" key="2">
    <source>
        <dbReference type="Proteomes" id="UP000011083"/>
    </source>
</evidence>
<dbReference type="Proteomes" id="UP000011083">
    <property type="component" value="Unassembled WGS sequence"/>
</dbReference>
<proteinExistence type="predicted"/>
<dbReference type="EMBL" id="KB008153">
    <property type="protein sequence ID" value="ELR11398.1"/>
    <property type="molecule type" value="Genomic_DNA"/>
</dbReference>
<dbReference type="KEGG" id="acan:ACA1_136080"/>
<name>L8GF82_ACACF</name>
<accession>L8GF82</accession>
<dbReference type="VEuPathDB" id="AmoebaDB:ACA1_136080"/>
<dbReference type="RefSeq" id="XP_004333411.1">
    <property type="nucleotide sequence ID" value="XM_004333363.1"/>
</dbReference>
<gene>
    <name evidence="1" type="ORF">ACA1_136080</name>
</gene>
<dbReference type="GeneID" id="14911804"/>
<sequence length="327" mass="36221">MEAPVHEREELLHALRGLAGSPNPTTPPPTRSVLCHWRVALEAYRATTGIGGTTICSHATSPAELLAVINRPLPSSPPELPSPQLAARLPSSVALGQRFAFGQLGTCLHREGRGHQPADLVADLPSQASALMNSPGGGTLYWGLQQTQQGLVVAGMEPPSDSTMAQAVEAERDYAKTYHRVERPTGEPGPLVVVAFTFRPRPGLTCLACPLFVDRHDPRGGGRRRRRRTRTHRAARVQIKIEVKEEVKEEEDEERHEQVKNEWPLARDIAALLREKPDKSWITQDIRRALHQRRVNCSKLDINRTLHKSSGVFIGHKDGGDTVWRLK</sequence>